<dbReference type="AlphaFoldDB" id="A0ABD2NFG3"/>
<organism evidence="1 2">
    <name type="scientific">Cryptolaemus montrouzieri</name>
    <dbReference type="NCBI Taxonomy" id="559131"/>
    <lineage>
        <taxon>Eukaryota</taxon>
        <taxon>Metazoa</taxon>
        <taxon>Ecdysozoa</taxon>
        <taxon>Arthropoda</taxon>
        <taxon>Hexapoda</taxon>
        <taxon>Insecta</taxon>
        <taxon>Pterygota</taxon>
        <taxon>Neoptera</taxon>
        <taxon>Endopterygota</taxon>
        <taxon>Coleoptera</taxon>
        <taxon>Polyphaga</taxon>
        <taxon>Cucujiformia</taxon>
        <taxon>Coccinelloidea</taxon>
        <taxon>Coccinellidae</taxon>
        <taxon>Scymninae</taxon>
        <taxon>Scymnini</taxon>
        <taxon>Cryptolaemus</taxon>
    </lineage>
</organism>
<comment type="caution">
    <text evidence="1">The sequence shown here is derived from an EMBL/GenBank/DDBJ whole genome shotgun (WGS) entry which is preliminary data.</text>
</comment>
<gene>
    <name evidence="1" type="ORF">HHI36_012665</name>
</gene>
<evidence type="ECO:0000313" key="2">
    <source>
        <dbReference type="Proteomes" id="UP001516400"/>
    </source>
</evidence>
<dbReference type="EMBL" id="JABFTP020000103">
    <property type="protein sequence ID" value="KAL3277314.1"/>
    <property type="molecule type" value="Genomic_DNA"/>
</dbReference>
<proteinExistence type="predicted"/>
<sequence length="161" mass="17940">MGDFSEAQKKYLKSLISGFNAKMNEKIELLETNITREKQGERSSSDAAIQILNFNQIEVESCDKSDAYSLVKKIEVLKNSAELKGTEVLLSNDLIPEVRMQQKISVGRMGVERRLGHTCRLQGPNMVIDGKFYTLGQLEGRRKNESGISGAVNDSSKEVVN</sequence>
<evidence type="ECO:0000313" key="1">
    <source>
        <dbReference type="EMBL" id="KAL3277314.1"/>
    </source>
</evidence>
<reference evidence="1 2" key="1">
    <citation type="journal article" date="2021" name="BMC Biol.">
        <title>Horizontally acquired antibacterial genes associated with adaptive radiation of ladybird beetles.</title>
        <authorList>
            <person name="Li H.S."/>
            <person name="Tang X.F."/>
            <person name="Huang Y.H."/>
            <person name="Xu Z.Y."/>
            <person name="Chen M.L."/>
            <person name="Du X.Y."/>
            <person name="Qiu B.Y."/>
            <person name="Chen P.T."/>
            <person name="Zhang W."/>
            <person name="Slipinski A."/>
            <person name="Escalona H.E."/>
            <person name="Waterhouse R.M."/>
            <person name="Zwick A."/>
            <person name="Pang H."/>
        </authorList>
    </citation>
    <scope>NUCLEOTIDE SEQUENCE [LARGE SCALE GENOMIC DNA]</scope>
    <source>
        <strain evidence="1">SYSU2018</strain>
    </source>
</reference>
<accession>A0ABD2NFG3</accession>
<name>A0ABD2NFG3_9CUCU</name>
<keyword evidence="2" id="KW-1185">Reference proteome</keyword>
<protein>
    <submittedName>
        <fullName evidence="1">Uncharacterized protein</fullName>
    </submittedName>
</protein>
<dbReference type="Proteomes" id="UP001516400">
    <property type="component" value="Unassembled WGS sequence"/>
</dbReference>